<protein>
    <submittedName>
        <fullName evidence="2">Acetyltransferase (GNAT) family protein</fullName>
    </submittedName>
</protein>
<dbReference type="AlphaFoldDB" id="A0A212U5G9"/>
<reference evidence="2 3" key="1">
    <citation type="submission" date="2017-06" db="EMBL/GenBank/DDBJ databases">
        <authorList>
            <person name="Kim H.J."/>
            <person name="Triplett B.A."/>
        </authorList>
    </citation>
    <scope>NUCLEOTIDE SEQUENCE [LARGE SCALE GENOMIC DNA]</scope>
    <source>
        <strain evidence="2 3">DSM 22179</strain>
    </source>
</reference>
<evidence type="ECO:0000313" key="2">
    <source>
        <dbReference type="EMBL" id="SNC73390.1"/>
    </source>
</evidence>
<keyword evidence="2" id="KW-0808">Transferase</keyword>
<gene>
    <name evidence="2" type="ORF">SAMN05445756_1941</name>
</gene>
<sequence>MSGVELRPRRPEDLPGLGELLLEQQPVSDYPHVRPKLEAVAAFLARSTEEAAWVAVHRRGGVEELLGHVAVTRIARGAEGEEETLAWCEGAGCAPEELRVVGALFVGLHATGLGAGVALLRRATEHVLDAGRVPCLDVLPTHDRAVALYRHLGWVEVGRLRPDWLADWAPEVIAMVHPAGRRG</sequence>
<dbReference type="InterPro" id="IPR000182">
    <property type="entry name" value="GNAT_dom"/>
</dbReference>
<feature type="domain" description="N-acetyltransferase" evidence="1">
    <location>
        <begin position="4"/>
        <end position="180"/>
    </location>
</feature>
<keyword evidence="3" id="KW-1185">Reference proteome</keyword>
<evidence type="ECO:0000259" key="1">
    <source>
        <dbReference type="PROSITE" id="PS51186"/>
    </source>
</evidence>
<name>A0A212U5G9_9MICO</name>
<dbReference type="InterPro" id="IPR016181">
    <property type="entry name" value="Acyl_CoA_acyltransferase"/>
</dbReference>
<dbReference type="RefSeq" id="WP_088818932.1">
    <property type="nucleotide sequence ID" value="NZ_FYEZ01000003.1"/>
</dbReference>
<evidence type="ECO:0000313" key="3">
    <source>
        <dbReference type="Proteomes" id="UP000198122"/>
    </source>
</evidence>
<organism evidence="2 3">
    <name type="scientific">Kytococcus aerolatus</name>
    <dbReference type="NCBI Taxonomy" id="592308"/>
    <lineage>
        <taxon>Bacteria</taxon>
        <taxon>Bacillati</taxon>
        <taxon>Actinomycetota</taxon>
        <taxon>Actinomycetes</taxon>
        <taxon>Micrococcales</taxon>
        <taxon>Kytococcaceae</taxon>
        <taxon>Kytococcus</taxon>
    </lineage>
</organism>
<dbReference type="EMBL" id="FYEZ01000003">
    <property type="protein sequence ID" value="SNC73390.1"/>
    <property type="molecule type" value="Genomic_DNA"/>
</dbReference>
<dbReference type="GO" id="GO:0016747">
    <property type="term" value="F:acyltransferase activity, transferring groups other than amino-acyl groups"/>
    <property type="evidence" value="ECO:0007669"/>
    <property type="project" value="InterPro"/>
</dbReference>
<dbReference type="PROSITE" id="PS51186">
    <property type="entry name" value="GNAT"/>
    <property type="match status" value="1"/>
</dbReference>
<accession>A0A212U5G9</accession>
<dbReference type="Proteomes" id="UP000198122">
    <property type="component" value="Unassembled WGS sequence"/>
</dbReference>
<dbReference type="Gene3D" id="3.40.630.30">
    <property type="match status" value="1"/>
</dbReference>
<dbReference type="SUPFAM" id="SSF55729">
    <property type="entry name" value="Acyl-CoA N-acyltransferases (Nat)"/>
    <property type="match status" value="1"/>
</dbReference>
<dbReference type="Pfam" id="PF00583">
    <property type="entry name" value="Acetyltransf_1"/>
    <property type="match status" value="1"/>
</dbReference>
<proteinExistence type="predicted"/>
<dbReference type="OrthoDB" id="3216107at2"/>